<evidence type="ECO:0000259" key="2">
    <source>
        <dbReference type="PROSITE" id="PS50879"/>
    </source>
</evidence>
<dbReference type="Pfam" id="PF00075">
    <property type="entry name" value="RNase_H"/>
    <property type="match status" value="1"/>
</dbReference>
<sequence>MTPETEAVGYIDDVSILAVGPSAPRNCKTLKTIHRKAQDWAKKHGSQFAPAKYELVHFTRDPKANSTHPLRLPHATIKASPSCKYLGIQMDTRLRWDYHREKMDAGATKRLAALSALASSTWGTGLVNLRQVYRAMVIPQMLYGCSAWHVPGKGRINRGAYMIATIRKIQRRAAQVITGAFRTTAGAAVDVEAHLLPVQQQLEQTVLETAMRIQTSPLYEDMAKGNVNMTRWTRKDRDEHSPLDQLSSILEHKYDLKLDKLEKRKPHVVPPWWIPPFICINESPEEAIEEHDATDPETIRVYTDGSGINGHVGAAAIMPEPHIHGVPNKRTEYMGASSKSTVYAAELRGLVLALQMVLDINAATNTPGKCAIFTDNQAAIQTMRNPKSPSGQYILAEAIQAFDKLRDLGWEIKFRWIPAHVGVPGNEAADKAAKEATGYDPNQQTLIEPPQEPDWLRTLTATTKSIIRKTMKDEWKQQTQSGQLSDHTDADGKNRPPSLPPRDQQSGHR</sequence>
<dbReference type="PROSITE" id="PS50879">
    <property type="entry name" value="RNASE_H_1"/>
    <property type="match status" value="1"/>
</dbReference>
<reference evidence="4" key="1">
    <citation type="journal article" date="2014" name="BMC Genomics">
        <title>The genome sequence of the biocontrol fungus Metarhizium anisopliae and comparative genomics of Metarhizium species.</title>
        <authorList>
            <person name="Pattemore J.A."/>
            <person name="Hane J.K."/>
            <person name="Williams A.H."/>
            <person name="Wilson B.A."/>
            <person name="Stodart B.J."/>
            <person name="Ash G.J."/>
        </authorList>
    </citation>
    <scope>NUCLEOTIDE SEQUENCE [LARGE SCALE GENOMIC DNA]</scope>
    <source>
        <strain evidence="4">BRIP 53293</strain>
    </source>
</reference>
<dbReference type="Gene3D" id="3.30.420.10">
    <property type="entry name" value="Ribonuclease H-like superfamily/Ribonuclease H"/>
    <property type="match status" value="1"/>
</dbReference>
<gene>
    <name evidence="3" type="ORF">H634G_11334</name>
</gene>
<evidence type="ECO:0000313" key="4">
    <source>
        <dbReference type="Proteomes" id="UP000054544"/>
    </source>
</evidence>
<name>A0A0D9NHE5_METAN</name>
<keyword evidence="4" id="KW-1185">Reference proteome</keyword>
<dbReference type="InterPro" id="IPR002156">
    <property type="entry name" value="RNaseH_domain"/>
</dbReference>
<accession>A0A0D9NHE5</accession>
<proteinExistence type="predicted"/>
<evidence type="ECO:0000313" key="3">
    <source>
        <dbReference type="EMBL" id="KJK73437.1"/>
    </source>
</evidence>
<dbReference type="Proteomes" id="UP000054544">
    <property type="component" value="Unassembled WGS sequence"/>
</dbReference>
<dbReference type="PANTHER" id="PTHR33481:SF1">
    <property type="entry name" value="ENDONUCLEASE_EXONUCLEASE_PHOSPHATASE DOMAIN-CONTAINING PROTEIN-RELATED"/>
    <property type="match status" value="1"/>
</dbReference>
<evidence type="ECO:0000256" key="1">
    <source>
        <dbReference type="SAM" id="MobiDB-lite"/>
    </source>
</evidence>
<dbReference type="GO" id="GO:0003676">
    <property type="term" value="F:nucleic acid binding"/>
    <property type="evidence" value="ECO:0007669"/>
    <property type="project" value="InterPro"/>
</dbReference>
<dbReference type="EMBL" id="KE384841">
    <property type="protein sequence ID" value="KJK73437.1"/>
    <property type="molecule type" value="Genomic_DNA"/>
</dbReference>
<dbReference type="PANTHER" id="PTHR33481">
    <property type="entry name" value="REVERSE TRANSCRIPTASE"/>
    <property type="match status" value="1"/>
</dbReference>
<dbReference type="AlphaFoldDB" id="A0A0D9NHE5"/>
<dbReference type="InterPro" id="IPR036397">
    <property type="entry name" value="RNaseH_sf"/>
</dbReference>
<protein>
    <recommendedName>
        <fullName evidence="2">RNase H type-1 domain-containing protein</fullName>
    </recommendedName>
</protein>
<dbReference type="CDD" id="cd09276">
    <property type="entry name" value="Rnase_HI_RT_non_LTR"/>
    <property type="match status" value="1"/>
</dbReference>
<organism evidence="3 4">
    <name type="scientific">Metarhizium anisopliae BRIP 53293</name>
    <dbReference type="NCBI Taxonomy" id="1291518"/>
    <lineage>
        <taxon>Eukaryota</taxon>
        <taxon>Fungi</taxon>
        <taxon>Dikarya</taxon>
        <taxon>Ascomycota</taxon>
        <taxon>Pezizomycotina</taxon>
        <taxon>Sordariomycetes</taxon>
        <taxon>Hypocreomycetidae</taxon>
        <taxon>Hypocreales</taxon>
        <taxon>Clavicipitaceae</taxon>
        <taxon>Metarhizium</taxon>
    </lineage>
</organism>
<feature type="domain" description="RNase H type-1" evidence="2">
    <location>
        <begin position="295"/>
        <end position="438"/>
    </location>
</feature>
<dbReference type="SUPFAM" id="SSF53098">
    <property type="entry name" value="Ribonuclease H-like"/>
    <property type="match status" value="1"/>
</dbReference>
<feature type="region of interest" description="Disordered" evidence="1">
    <location>
        <begin position="470"/>
        <end position="509"/>
    </location>
</feature>
<dbReference type="GO" id="GO:0004523">
    <property type="term" value="F:RNA-DNA hybrid ribonuclease activity"/>
    <property type="evidence" value="ECO:0007669"/>
    <property type="project" value="InterPro"/>
</dbReference>
<dbReference type="InterPro" id="IPR012337">
    <property type="entry name" value="RNaseH-like_sf"/>
</dbReference>